<dbReference type="Gene3D" id="2.30.110.10">
    <property type="entry name" value="Electron Transport, Fmn-binding Protein, Chain A"/>
    <property type="match status" value="1"/>
</dbReference>
<dbReference type="Pfam" id="PF12900">
    <property type="entry name" value="Pyridox_ox_2"/>
    <property type="match status" value="1"/>
</dbReference>
<dbReference type="InterPro" id="IPR012349">
    <property type="entry name" value="Split_barrel_FMN-bd"/>
</dbReference>
<comment type="caution">
    <text evidence="1">The sequence shown here is derived from an EMBL/GenBank/DDBJ whole genome shotgun (WGS) entry which is preliminary data.</text>
</comment>
<dbReference type="PANTHER" id="PTHR34071">
    <property type="entry name" value="5-NITROIMIDAZOLE ANTIBIOTICS RESISTANCE PROTEIN, NIMA-FAMILY-RELATED PROTEIN-RELATED"/>
    <property type="match status" value="1"/>
</dbReference>
<accession>A0A413SL97</accession>
<evidence type="ECO:0000313" key="2">
    <source>
        <dbReference type="Proteomes" id="UP000284465"/>
    </source>
</evidence>
<name>A0A413SL97_9FIRM</name>
<dbReference type="Proteomes" id="UP000284465">
    <property type="component" value="Unassembled WGS sequence"/>
</dbReference>
<dbReference type="InterPro" id="IPR024747">
    <property type="entry name" value="Pyridox_Oxase-rel"/>
</dbReference>
<protein>
    <submittedName>
        <fullName evidence="1">Pyridoxamine 5'-phosphate oxidase family protein</fullName>
    </submittedName>
</protein>
<evidence type="ECO:0000313" key="1">
    <source>
        <dbReference type="EMBL" id="RHA68393.1"/>
    </source>
</evidence>
<dbReference type="PANTHER" id="PTHR34071:SF2">
    <property type="entry name" value="FLAVIN-NUCLEOTIDE-BINDING PROTEIN"/>
    <property type="match status" value="1"/>
</dbReference>
<gene>
    <name evidence="1" type="ORF">DW927_06645</name>
</gene>
<dbReference type="AlphaFoldDB" id="A0A413SL97"/>
<sequence length="166" mass="19234">MKEREAISMFRKMRRFKQELSKEECMEILKNEPRGVLSVLGDDGYPYGMPVTHWYNEKNGKIYFHGAKSGHKIDAIKNCDKVSFCVYDKGYRKENDWALNIKSVIVFGRVRFVEDQDTINQICTNMCDKFTDDKEYAKVELSKCGSSVLCLELNPEHITGKLVNES</sequence>
<organism evidence="1 2">
    <name type="scientific">Roseburia intestinalis</name>
    <dbReference type="NCBI Taxonomy" id="166486"/>
    <lineage>
        <taxon>Bacteria</taxon>
        <taxon>Bacillati</taxon>
        <taxon>Bacillota</taxon>
        <taxon>Clostridia</taxon>
        <taxon>Lachnospirales</taxon>
        <taxon>Lachnospiraceae</taxon>
        <taxon>Roseburia</taxon>
    </lineage>
</organism>
<proteinExistence type="predicted"/>
<reference evidence="1 2" key="1">
    <citation type="submission" date="2018-08" db="EMBL/GenBank/DDBJ databases">
        <title>A genome reference for cultivated species of the human gut microbiota.</title>
        <authorList>
            <person name="Zou Y."/>
            <person name="Xue W."/>
            <person name="Luo G."/>
        </authorList>
    </citation>
    <scope>NUCLEOTIDE SEQUENCE [LARGE SCALE GENOMIC DNA]</scope>
    <source>
        <strain evidence="1 2">AM43-11</strain>
    </source>
</reference>
<dbReference type="SUPFAM" id="SSF50475">
    <property type="entry name" value="FMN-binding split barrel"/>
    <property type="match status" value="1"/>
</dbReference>
<dbReference type="EMBL" id="QSFP01000005">
    <property type="protein sequence ID" value="RHA68393.1"/>
    <property type="molecule type" value="Genomic_DNA"/>
</dbReference>